<dbReference type="InterPro" id="IPR002710">
    <property type="entry name" value="Dilute_dom"/>
</dbReference>
<feature type="region of interest" description="Disordered" evidence="2">
    <location>
        <begin position="1659"/>
        <end position="1682"/>
    </location>
</feature>
<feature type="region of interest" description="Disordered" evidence="2">
    <location>
        <begin position="1222"/>
        <end position="1360"/>
    </location>
</feature>
<feature type="compositionally biased region" description="Polar residues" evidence="2">
    <location>
        <begin position="1301"/>
        <end position="1319"/>
    </location>
</feature>
<keyword evidence="1" id="KW-0130">Cell adhesion</keyword>
<dbReference type="Gene3D" id="3.10.20.90">
    <property type="entry name" value="Phosphatidylinositol 3-kinase Catalytic Subunit, Chain A, domain 1"/>
    <property type="match status" value="2"/>
</dbReference>
<feature type="compositionally biased region" description="Low complexity" evidence="2">
    <location>
        <begin position="1263"/>
        <end position="1275"/>
    </location>
</feature>
<keyword evidence="7" id="KW-1185">Reference proteome</keyword>
<evidence type="ECO:0000259" key="4">
    <source>
        <dbReference type="PROSITE" id="PS50200"/>
    </source>
</evidence>
<dbReference type="EMBL" id="KE125271">
    <property type="protein sequence ID" value="EPB69629.1"/>
    <property type="molecule type" value="Genomic_DNA"/>
</dbReference>
<protein>
    <recommendedName>
        <fullName evidence="8">Afadin</fullName>
    </recommendedName>
</protein>
<dbReference type="InterPro" id="IPR000253">
    <property type="entry name" value="FHA_dom"/>
</dbReference>
<accession>A0A0D6LCL9</accession>
<dbReference type="PROSITE" id="PS51126">
    <property type="entry name" value="DILUTE"/>
    <property type="match status" value="1"/>
</dbReference>
<dbReference type="InterPro" id="IPR000159">
    <property type="entry name" value="RA_dom"/>
</dbReference>
<evidence type="ECO:0000256" key="2">
    <source>
        <dbReference type="SAM" id="MobiDB-lite"/>
    </source>
</evidence>
<sequence length="1682" mass="184076">MEVIPRSERQQLATLVEQWNENRLDLFHLSYPTEDLEIEGVMRFYFQDGGERVLTKCVRVSSTATTRAVVDALAEKFLPDLKMLSDDTYSLWEVHESGGERRLDDEEKPLLVQLTWHRDDREGRFLLRKNRPDGMPLSTIQLPNKEEMNRNMKRFSKREKKEMKKKHQKEIITVNSGREEATGPITDLYCQVPPNSFTRTISNPEVVMKKRREKKLETKLKEMGHGGSLKIYGGELVPSRPYVTILVSMHDRAEKILADALEKYAIDPSNASDYVLVELTTSQQTSHSLSDLRDISSEGRIVESDEAPLMQMAARGHGYPETYLALRKKPNGYRGSRAIVQDSFVQSASTKSLNSIPAPPKEPQLQFLALDGSPMNPPRSLSLSGGVTEVGNDRALAQFSAQNICLDGPEIRGRHCVITFMDGVVTITPSAADAIIEVNNRRIGQTEILKDGDLLRMGQVNLFRFVSNSKPRDVDQLHHSDYSTLSHAMNAASVKNEAVCLSAWSAGEHVRSVKQHGYTESAESTPTPILDLPRDAKMIAQHFSLSGPSMVTRTQSDQAEAGMSSSTVQTLAPMGSSQALNSMGPMSSGAGTNLPVSLQIGDYKVWDYLVEVMSRGWTDAGPFRLSPAYSLYLALRFFHSHSKPYLVQFFTRIAHHMNQISQECTSRDELLFWLANASELSFLVDRDPDLRTPRSGQLDSVVETVFRRLCTVLLGALRPACKPMLDVSIPIEDGSNELLTLLDGTLRAARACRLNAALTIQLCSHVLHAINATLFNSLVGVTSNTAQLTTRLGKCLQARLAAVHGWAEQMGVELAAECHLDRSRQAAALLAAQKNDVAALGATCYKLNSLQVRYLLTHFSAQDGEIPCDSDVISRVVGLSERQADALTVQDGHPITLAESEQLLLPFLLPQDGYTAEQLKGVPDGLVQYLLSLQDKGLCHSVSVLESVSPTWAASSVTVSTPAMQRPVAPAAPQTSPPAPVKSMVARSSSQSTLTSLPTTQFGDSFGSMSDDVIRVVLKRGSGGIGLSIVAAQKFCLWERTARFNASTPGVGDRQVGIYVKKVVPGSPAALDGRLAAGDQLLSVNGQSLLGISQEEAAELMARAGAEVRFDVRKGAAMRNGLSAWLCQPPPPTAPVAPVQQHQTSFPAHQQSTLPPMMNFNGSYSNYAPLPSYGSQMSVQTTNSYQKHQPAPSARTSAFAPVSVAGGEPNRHVRSVSASDLYQSDPNASYSQRSIAGSTTGVSGFDRLPAHYRHSNRPTVIQPGRPSASSPSALRRGAHSPVSLYRPPSATNLFAPPRSPNPLQQQGYSSAGTRESNNDLYRASQPSSPPAAHSSPREDHRVPSTTGGLPPINTSYSSSLPVPLNRSNYANANHAQPTTRNIPIVRYHRQGPTSPSSMPNGSVGGYAKPSSHIGPSTTRSPEAVVVRPVELPIHRDDVNGGTVRIREDPRSTTTFGVMAPTAFTQALQAGGTQEARVVLAPPRSSGFERELRNLERTNTALMTREAVNEELDRLDAKGINMTEGETRRYRELLNMASEQSRTRDARSAAVVAPNTASYSSAAHRTETLIDDVDMSPGRSAMRENISPGDMYERKSVQFKETVTKKETEILDSPSIYGTNEIYRDPRQQRLNELQERQETHARVPDGLGFRDKMRMFATQLGEGTPKSRYSASSAERQIQNEQ</sequence>
<dbReference type="PROSITE" id="PS50200">
    <property type="entry name" value="RA"/>
    <property type="match status" value="2"/>
</dbReference>
<dbReference type="SMART" id="SM00228">
    <property type="entry name" value="PDZ"/>
    <property type="match status" value="1"/>
</dbReference>
<dbReference type="GO" id="GO:0005912">
    <property type="term" value="C:adherens junction"/>
    <property type="evidence" value="ECO:0007669"/>
    <property type="project" value="TreeGrafter"/>
</dbReference>
<organism evidence="6 7">
    <name type="scientific">Ancylostoma ceylanicum</name>
    <dbReference type="NCBI Taxonomy" id="53326"/>
    <lineage>
        <taxon>Eukaryota</taxon>
        <taxon>Metazoa</taxon>
        <taxon>Ecdysozoa</taxon>
        <taxon>Nematoda</taxon>
        <taxon>Chromadorea</taxon>
        <taxon>Rhabditida</taxon>
        <taxon>Rhabditina</taxon>
        <taxon>Rhabditomorpha</taxon>
        <taxon>Strongyloidea</taxon>
        <taxon>Ancylostomatidae</taxon>
        <taxon>Ancylostomatinae</taxon>
        <taxon>Ancylostoma</taxon>
    </lineage>
</organism>
<dbReference type="InterPro" id="IPR029071">
    <property type="entry name" value="Ubiquitin-like_domsf"/>
</dbReference>
<dbReference type="GO" id="GO:0007165">
    <property type="term" value="P:signal transduction"/>
    <property type="evidence" value="ECO:0007669"/>
    <property type="project" value="InterPro"/>
</dbReference>
<feature type="region of interest" description="Disordered" evidence="2">
    <location>
        <begin position="1175"/>
        <end position="1198"/>
    </location>
</feature>
<reference evidence="6 7" key="1">
    <citation type="submission" date="2013-05" db="EMBL/GenBank/DDBJ databases">
        <title>Draft genome of the parasitic nematode Anyclostoma ceylanicum.</title>
        <authorList>
            <person name="Mitreva M."/>
        </authorList>
    </citation>
    <scope>NUCLEOTIDE SEQUENCE [LARGE SCALE GENOMIC DNA]</scope>
</reference>
<feature type="domain" description="Ras-associating" evidence="4">
    <location>
        <begin position="225"/>
        <end position="331"/>
    </location>
</feature>
<dbReference type="SMART" id="SM00314">
    <property type="entry name" value="RA"/>
    <property type="match status" value="2"/>
</dbReference>
<dbReference type="Pfam" id="PF01843">
    <property type="entry name" value="DIL"/>
    <property type="match status" value="1"/>
</dbReference>
<dbReference type="InterPro" id="IPR036034">
    <property type="entry name" value="PDZ_sf"/>
</dbReference>
<dbReference type="Pfam" id="PF00595">
    <property type="entry name" value="PDZ"/>
    <property type="match status" value="1"/>
</dbReference>
<evidence type="ECO:0008006" key="8">
    <source>
        <dbReference type="Google" id="ProtNLM"/>
    </source>
</evidence>
<dbReference type="InterPro" id="IPR037977">
    <property type="entry name" value="CBD_Afadin"/>
</dbReference>
<dbReference type="GO" id="GO:0050839">
    <property type="term" value="F:cell adhesion molecule binding"/>
    <property type="evidence" value="ECO:0007669"/>
    <property type="project" value="TreeGrafter"/>
</dbReference>
<dbReference type="Gene3D" id="2.30.42.10">
    <property type="match status" value="1"/>
</dbReference>
<name>A0A0D6LCL9_9BILA</name>
<dbReference type="Proteomes" id="UP000054495">
    <property type="component" value="Unassembled WGS sequence"/>
</dbReference>
<evidence type="ECO:0000313" key="7">
    <source>
        <dbReference type="Proteomes" id="UP000054495"/>
    </source>
</evidence>
<feature type="compositionally biased region" description="Polar residues" evidence="2">
    <location>
        <begin position="1222"/>
        <end position="1242"/>
    </location>
</feature>
<evidence type="ECO:0000256" key="1">
    <source>
        <dbReference type="ARBA" id="ARBA00022889"/>
    </source>
</evidence>
<dbReference type="GO" id="GO:0007155">
    <property type="term" value="P:cell adhesion"/>
    <property type="evidence" value="ECO:0007669"/>
    <property type="project" value="UniProtKB-KW"/>
</dbReference>
<dbReference type="CDD" id="cd01782">
    <property type="entry name" value="RA1_Afadin"/>
    <property type="match status" value="1"/>
</dbReference>
<dbReference type="Pfam" id="PF00788">
    <property type="entry name" value="RA"/>
    <property type="match status" value="2"/>
</dbReference>
<evidence type="ECO:0000313" key="6">
    <source>
        <dbReference type="EMBL" id="EPB69629.1"/>
    </source>
</evidence>
<dbReference type="InterPro" id="IPR008984">
    <property type="entry name" value="SMAD_FHA_dom_sf"/>
</dbReference>
<dbReference type="CDD" id="cd15471">
    <property type="entry name" value="Myo5p-like_CBD_afadin"/>
    <property type="match status" value="1"/>
</dbReference>
<proteinExistence type="predicted"/>
<dbReference type="Gene3D" id="2.60.200.20">
    <property type="match status" value="1"/>
</dbReference>
<feature type="compositionally biased region" description="Polar residues" evidence="2">
    <location>
        <begin position="1667"/>
        <end position="1682"/>
    </location>
</feature>
<dbReference type="GO" id="GO:0032880">
    <property type="term" value="P:regulation of protein localization"/>
    <property type="evidence" value="ECO:0007669"/>
    <property type="project" value="TreeGrafter"/>
</dbReference>
<dbReference type="InterPro" id="IPR028842">
    <property type="entry name" value="Afadin"/>
</dbReference>
<dbReference type="PANTHER" id="PTHR10398:SF2">
    <property type="entry name" value="AFADIN"/>
    <property type="match status" value="1"/>
</dbReference>
<evidence type="ECO:0000259" key="3">
    <source>
        <dbReference type="PROSITE" id="PS50106"/>
    </source>
</evidence>
<feature type="compositionally biased region" description="Polar residues" evidence="2">
    <location>
        <begin position="1343"/>
        <end position="1360"/>
    </location>
</feature>
<feature type="domain" description="Dilute" evidence="5">
    <location>
        <begin position="651"/>
        <end position="882"/>
    </location>
</feature>
<dbReference type="SUPFAM" id="SSF49879">
    <property type="entry name" value="SMAD/FHA domain"/>
    <property type="match status" value="1"/>
</dbReference>
<dbReference type="Pfam" id="PF00498">
    <property type="entry name" value="FHA"/>
    <property type="match status" value="1"/>
</dbReference>
<evidence type="ECO:0000259" key="5">
    <source>
        <dbReference type="PROSITE" id="PS51126"/>
    </source>
</evidence>
<feature type="domain" description="Ras-associating" evidence="4">
    <location>
        <begin position="39"/>
        <end position="132"/>
    </location>
</feature>
<feature type="compositionally biased region" description="Polar residues" evidence="2">
    <location>
        <begin position="1175"/>
        <end position="1187"/>
    </location>
</feature>
<dbReference type="SMART" id="SM01132">
    <property type="entry name" value="DIL"/>
    <property type="match status" value="1"/>
</dbReference>
<gene>
    <name evidence="6" type="ORF">ANCCEY_11283</name>
</gene>
<dbReference type="PROSITE" id="PS50106">
    <property type="entry name" value="PDZ"/>
    <property type="match status" value="1"/>
</dbReference>
<dbReference type="PANTHER" id="PTHR10398">
    <property type="entry name" value="AFADIN"/>
    <property type="match status" value="1"/>
</dbReference>
<feature type="compositionally biased region" description="Low complexity" evidence="2">
    <location>
        <begin position="1323"/>
        <end position="1334"/>
    </location>
</feature>
<feature type="domain" description="PDZ" evidence="3">
    <location>
        <begin position="1015"/>
        <end position="1116"/>
    </location>
</feature>
<dbReference type="SUPFAM" id="SSF50156">
    <property type="entry name" value="PDZ domain-like"/>
    <property type="match status" value="1"/>
</dbReference>
<dbReference type="InterPro" id="IPR001478">
    <property type="entry name" value="PDZ"/>
</dbReference>
<dbReference type="SUPFAM" id="SSF54236">
    <property type="entry name" value="Ubiquitin-like"/>
    <property type="match status" value="2"/>
</dbReference>